<accession>A0A078AGB9</accession>
<feature type="compositionally biased region" description="Polar residues" evidence="1">
    <location>
        <begin position="1"/>
        <end position="26"/>
    </location>
</feature>
<feature type="region of interest" description="Disordered" evidence="1">
    <location>
        <begin position="224"/>
        <end position="352"/>
    </location>
</feature>
<feature type="compositionally biased region" description="Polar residues" evidence="1">
    <location>
        <begin position="307"/>
        <end position="320"/>
    </location>
</feature>
<evidence type="ECO:0000313" key="3">
    <source>
        <dbReference type="Proteomes" id="UP000039865"/>
    </source>
</evidence>
<feature type="compositionally biased region" description="Polar residues" evidence="1">
    <location>
        <begin position="224"/>
        <end position="247"/>
    </location>
</feature>
<feature type="compositionally biased region" description="Basic and acidic residues" evidence="1">
    <location>
        <begin position="733"/>
        <end position="745"/>
    </location>
</feature>
<evidence type="ECO:0000313" key="2">
    <source>
        <dbReference type="EMBL" id="CDW80567.1"/>
    </source>
</evidence>
<feature type="compositionally biased region" description="Basic and acidic residues" evidence="1">
    <location>
        <begin position="265"/>
        <end position="280"/>
    </location>
</feature>
<organism evidence="2 3">
    <name type="scientific">Stylonychia lemnae</name>
    <name type="common">Ciliate</name>
    <dbReference type="NCBI Taxonomy" id="5949"/>
    <lineage>
        <taxon>Eukaryota</taxon>
        <taxon>Sar</taxon>
        <taxon>Alveolata</taxon>
        <taxon>Ciliophora</taxon>
        <taxon>Intramacronucleata</taxon>
        <taxon>Spirotrichea</taxon>
        <taxon>Stichotrichia</taxon>
        <taxon>Sporadotrichida</taxon>
        <taxon>Oxytrichidae</taxon>
        <taxon>Stylonychinae</taxon>
        <taxon>Stylonychia</taxon>
    </lineage>
</organism>
<protein>
    <submittedName>
        <fullName evidence="2">Uncharacterized protein</fullName>
    </submittedName>
</protein>
<proteinExistence type="predicted"/>
<feature type="compositionally biased region" description="Polar residues" evidence="1">
    <location>
        <begin position="825"/>
        <end position="836"/>
    </location>
</feature>
<dbReference type="EMBL" id="CCKQ01009105">
    <property type="protein sequence ID" value="CDW80567.1"/>
    <property type="molecule type" value="Genomic_DNA"/>
</dbReference>
<name>A0A078AGB9_STYLE</name>
<feature type="compositionally biased region" description="Basic residues" evidence="1">
    <location>
        <begin position="804"/>
        <end position="814"/>
    </location>
</feature>
<feature type="compositionally biased region" description="Low complexity" evidence="1">
    <location>
        <begin position="332"/>
        <end position="343"/>
    </location>
</feature>
<feature type="region of interest" description="Disordered" evidence="1">
    <location>
        <begin position="789"/>
        <end position="855"/>
    </location>
</feature>
<feature type="region of interest" description="Disordered" evidence="1">
    <location>
        <begin position="1"/>
        <end position="27"/>
    </location>
</feature>
<feature type="region of interest" description="Disordered" evidence="1">
    <location>
        <begin position="727"/>
        <end position="748"/>
    </location>
</feature>
<gene>
    <name evidence="2" type="primary">Contig19086.g20236</name>
    <name evidence="2" type="ORF">STYLEM_9569</name>
</gene>
<dbReference type="AlphaFoldDB" id="A0A078AGB9"/>
<dbReference type="Proteomes" id="UP000039865">
    <property type="component" value="Unassembled WGS sequence"/>
</dbReference>
<reference evidence="2 3" key="1">
    <citation type="submission" date="2014-06" db="EMBL/GenBank/DDBJ databases">
        <authorList>
            <person name="Swart Estienne"/>
        </authorList>
    </citation>
    <scope>NUCLEOTIDE SEQUENCE [LARGE SCALE GENOMIC DNA]</scope>
    <source>
        <strain evidence="2 3">130c</strain>
    </source>
</reference>
<evidence type="ECO:0000256" key="1">
    <source>
        <dbReference type="SAM" id="MobiDB-lite"/>
    </source>
</evidence>
<keyword evidence="3" id="KW-1185">Reference proteome</keyword>
<dbReference type="InParanoid" id="A0A078AGB9"/>
<sequence length="1173" mass="135180">MQQSDQKAQQTFQVQKPQIQSASSKEYQSDAHYTNPLIKKIRQACIEMDIGIEEGTAYIYEDDIDKALATIQNALVVLQVALVNLKKLIEMQQIKVEKEVNLIQAQNIFSAENLNQYKQATVKNQQQQNQAEQQFLQLQNDLKSKIISLSVAKDTPEQYKLLHYKRYQAKLTLQSCAIKSQLEQHDKALIGARQGLKTCIQVFNCSYIMCKSEIQQTIGIENIDPQNKSSNKPKAKSMVTNNNLNQTKLKESQYQYQSKQKSKTPQKEQQKKQSYKRADNGSKISQRRQSHDPKPVKLLLRNHNLRKTSSPDPSIIQGDNSKFYRKGGSNTSHSPYSAYSYHSNGSDSPKNRILKPKMQKLGLGSRKSSIKSTLKFHLSGSEDEQSLERIHTFNLKNDLKLADILSAKKRENAQNQNKENEDIGDDKISPQKIKQLMLYKELGPALTKISDEKQMSLNSPTNQDPLLQSISTRDQFTSPKLNKNIMTTEDRIKKKKSRQTVGPINCYVEEQARVLDSFMYDSYQIFKSLIKRLNHFLLFTQSKQPENFQEFEDNCVLKQFLEVKKSFKSNQSQKNLKFVKNFASQQHVDALRKNDKYKYAGRNVLGVRQIDDWINSLEIGHVMQLNPMTAQELTQTINKHHEFQKDPMLEKLVLLVVAFFSIGTEMRLVVQEDKSKDLFKQSELWHAQSVFFGSYYIPSQCPLVTHVINSYFKHYADSQESKIESLQIPNNHEGQDTKRQRDQQGKVKQSKTILQKYLIKQIVHNQKDGKSSPKYNNLITTISDERRGSGQGLKIKRDLSQRETRKKSKTKVVKLQRVSKERSKSPATYTLSQENKSITKKRQPTPEKKKTINQNSSKINLLKGFLTNTIQKDQLNCSNKKSAKKSKYNMFDGSIGKNSSTNNQEIISINVPVNLEHLSYRYDASQNHDYTNSCKNQTQRKFLFVPEELSEITSDRDYERFRFDLPMQTNKRVTMLKNIQSQSDLNFYNNNHLSSSTQRRASLNSTQKKLIVSKITQQRTKTPSRNSLQKTNSAKVGIQLASRQGINEILEKQRVKQLQTFTRLQQNTNHQSRFINGQDTLMSRDMINQVGSTERFQNSKTIQANINQMNSPLSNTNHQYPNCYIIASHGNIQPLKASNKKRKKDPKIYGNGNIALNAADKKNKTDLRKYINI</sequence>